<gene>
    <name evidence="1" type="ORF">B1A_13656</name>
</gene>
<dbReference type="InterPro" id="IPR003795">
    <property type="entry name" value="DUF192"/>
</dbReference>
<evidence type="ECO:0008006" key="2">
    <source>
        <dbReference type="Google" id="ProtNLM"/>
    </source>
</evidence>
<dbReference type="PANTHER" id="PTHR37953">
    <property type="entry name" value="UPF0127 PROTEIN MJ1496"/>
    <property type="match status" value="1"/>
</dbReference>
<proteinExistence type="predicted"/>
<evidence type="ECO:0000313" key="1">
    <source>
        <dbReference type="EMBL" id="EQD49826.1"/>
    </source>
</evidence>
<reference evidence="1" key="1">
    <citation type="submission" date="2013-08" db="EMBL/GenBank/DDBJ databases">
        <authorList>
            <person name="Mendez C."/>
            <person name="Richter M."/>
            <person name="Ferrer M."/>
            <person name="Sanchez J."/>
        </authorList>
    </citation>
    <scope>NUCLEOTIDE SEQUENCE</scope>
</reference>
<sequence>MAKFWMENTYIPLDMLFVAPGGRIEKIVANARPFSLMTISSGAPVEAVVEIDGGEARKLGISVGQLVRWNAPAAG</sequence>
<dbReference type="Pfam" id="PF02643">
    <property type="entry name" value="DUF192"/>
    <property type="match status" value="1"/>
</dbReference>
<organism evidence="1">
    <name type="scientific">mine drainage metagenome</name>
    <dbReference type="NCBI Taxonomy" id="410659"/>
    <lineage>
        <taxon>unclassified sequences</taxon>
        <taxon>metagenomes</taxon>
        <taxon>ecological metagenomes</taxon>
    </lineage>
</organism>
<reference evidence="1" key="2">
    <citation type="journal article" date="2014" name="ISME J.">
        <title>Microbial stratification in low pH oxic and suboxic macroscopic growths along an acid mine drainage.</title>
        <authorList>
            <person name="Mendez-Garcia C."/>
            <person name="Mesa V."/>
            <person name="Sprenger R.R."/>
            <person name="Richter M."/>
            <person name="Diez M.S."/>
            <person name="Solano J."/>
            <person name="Bargiela R."/>
            <person name="Golyshina O.V."/>
            <person name="Manteca A."/>
            <person name="Ramos J.L."/>
            <person name="Gallego J.R."/>
            <person name="Llorente I."/>
            <person name="Martins Dos Santos V.A."/>
            <person name="Jensen O.N."/>
            <person name="Pelaez A.I."/>
            <person name="Sanchez J."/>
            <person name="Ferrer M."/>
        </authorList>
    </citation>
    <scope>NUCLEOTIDE SEQUENCE</scope>
</reference>
<dbReference type="AlphaFoldDB" id="T0ZN87"/>
<dbReference type="EMBL" id="AUZX01010000">
    <property type="protein sequence ID" value="EQD49826.1"/>
    <property type="molecule type" value="Genomic_DNA"/>
</dbReference>
<comment type="caution">
    <text evidence="1">The sequence shown here is derived from an EMBL/GenBank/DDBJ whole genome shotgun (WGS) entry which is preliminary data.</text>
</comment>
<dbReference type="Gene3D" id="2.60.120.1140">
    <property type="entry name" value="Protein of unknown function DUF192"/>
    <property type="match status" value="1"/>
</dbReference>
<protein>
    <recommendedName>
        <fullName evidence="2">DUF192 domain-containing protein</fullName>
    </recommendedName>
</protein>
<dbReference type="PANTHER" id="PTHR37953:SF1">
    <property type="entry name" value="UPF0127 PROTEIN MJ1496"/>
    <property type="match status" value="1"/>
</dbReference>
<accession>T0ZN87</accession>
<dbReference type="InterPro" id="IPR038695">
    <property type="entry name" value="Saro_0823-like_sf"/>
</dbReference>
<name>T0ZN87_9ZZZZ</name>